<dbReference type="PROSITE" id="PS51257">
    <property type="entry name" value="PROKAR_LIPOPROTEIN"/>
    <property type="match status" value="1"/>
</dbReference>
<name>A0ABX5VN57_9MICO</name>
<protein>
    <recommendedName>
        <fullName evidence="3">Lipoprotein</fullName>
    </recommendedName>
</protein>
<gene>
    <name evidence="1" type="ORF">FE251_09965</name>
</gene>
<sequence length="131" mass="13664">MRTRRLWVVPLLVALAACSGGEAEKVWSDSAPPLVPLSATEALKHAAGSSESAGEHVRVRATLLTEQEQAVAFLCDSVQDSDPAQCGQPRLSLQGAPLDALDLTERRGELGGPVDIVVSIDGDDATYEGAG</sequence>
<proteinExistence type="predicted"/>
<evidence type="ECO:0000313" key="2">
    <source>
        <dbReference type="Proteomes" id="UP000313948"/>
    </source>
</evidence>
<dbReference type="EMBL" id="CP040899">
    <property type="protein sequence ID" value="QDB79665.1"/>
    <property type="molecule type" value="Genomic_DNA"/>
</dbReference>
<organism evidence="1 2">
    <name type="scientific">Georgenia wutianyii</name>
    <dbReference type="NCBI Taxonomy" id="2585135"/>
    <lineage>
        <taxon>Bacteria</taxon>
        <taxon>Bacillati</taxon>
        <taxon>Actinomycetota</taxon>
        <taxon>Actinomycetes</taxon>
        <taxon>Micrococcales</taxon>
        <taxon>Bogoriellaceae</taxon>
        <taxon>Georgenia</taxon>
    </lineage>
</organism>
<dbReference type="Proteomes" id="UP000313948">
    <property type="component" value="Chromosome"/>
</dbReference>
<evidence type="ECO:0000313" key="1">
    <source>
        <dbReference type="EMBL" id="QDB79665.1"/>
    </source>
</evidence>
<accession>A0ABX5VN57</accession>
<evidence type="ECO:0008006" key="3">
    <source>
        <dbReference type="Google" id="ProtNLM"/>
    </source>
</evidence>
<dbReference type="RefSeq" id="WP_139073291.1">
    <property type="nucleotide sequence ID" value="NZ_CP040899.1"/>
</dbReference>
<reference evidence="1 2" key="1">
    <citation type="submission" date="2019-05" db="EMBL/GenBank/DDBJ databases">
        <title>Georgenia *** sp. nov., and Georgenia *** sp. nov., isolated from the intestinal contents of plateau pika (Ochotona curzoniae) in the Qinghai-Tibet plateau of China.</title>
        <authorList>
            <person name="Tian Z."/>
        </authorList>
    </citation>
    <scope>NUCLEOTIDE SEQUENCE [LARGE SCALE GENOMIC DNA]</scope>
    <source>
        <strain evidence="1 2">Z294</strain>
    </source>
</reference>
<keyword evidence="2" id="KW-1185">Reference proteome</keyword>